<protein>
    <submittedName>
        <fullName evidence="2">Uncharacterized protein</fullName>
    </submittedName>
</protein>
<evidence type="ECO:0000313" key="2">
    <source>
        <dbReference type="EMBL" id="RKO92998.1"/>
    </source>
</evidence>
<name>A0A4P9WMT7_9FUNG</name>
<dbReference type="Proteomes" id="UP000269721">
    <property type="component" value="Unassembled WGS sequence"/>
</dbReference>
<proteinExistence type="predicted"/>
<keyword evidence="3" id="KW-1185">Reference proteome</keyword>
<accession>A0A4P9WMT7</accession>
<organism evidence="2 3">
    <name type="scientific">Blyttiomyces helicus</name>
    <dbReference type="NCBI Taxonomy" id="388810"/>
    <lineage>
        <taxon>Eukaryota</taxon>
        <taxon>Fungi</taxon>
        <taxon>Fungi incertae sedis</taxon>
        <taxon>Chytridiomycota</taxon>
        <taxon>Chytridiomycota incertae sedis</taxon>
        <taxon>Chytridiomycetes</taxon>
        <taxon>Chytridiomycetes incertae sedis</taxon>
        <taxon>Blyttiomyces</taxon>
    </lineage>
</organism>
<dbReference type="AlphaFoldDB" id="A0A4P9WMT7"/>
<sequence length="422" mass="46957">MTPSSTQFIPRQHSPTNISKGMNTLPSTYLVLLNSWKNLDVKEVDRLDEAVGGHERRGEIVEGWEVGKKEKLGNKTGRKSHHFAQIIPTPQQASGSWTSILHKPHATWDDGIVCATAWIVGFGAECEHAERRLPQGSRGKEFRTLELGLRGGWRGGEEAGMGDRAAGREIKRILNIATNRVERPAFRIFDRRAIIMRCLGSSTSIGSRATSWLVCRGLVFVRMGRESDAKDGALRGSVVQERRIEYLLDLRRRRGVESSANAASFDVALDSWKATSLRVVVLIVAFGSTKDFAPLGLTHFFRKSSETSSAQREQNAIELHSQLSTSSDRGLFSPTKDGRWRMMKIEGGDKASVVAVSRRAFNRLRAILQVELTTSRTACLLVVTTPHPKSLTISPPLYLFRVLSDVTARRETGARGDHHPYF</sequence>
<dbReference type="EMBL" id="KZ994413">
    <property type="protein sequence ID" value="RKO92998.1"/>
    <property type="molecule type" value="Genomic_DNA"/>
</dbReference>
<reference evidence="3" key="1">
    <citation type="journal article" date="2018" name="Nat. Microbiol.">
        <title>Leveraging single-cell genomics to expand the fungal tree of life.</title>
        <authorList>
            <person name="Ahrendt S.R."/>
            <person name="Quandt C.A."/>
            <person name="Ciobanu D."/>
            <person name="Clum A."/>
            <person name="Salamov A."/>
            <person name="Andreopoulos B."/>
            <person name="Cheng J.F."/>
            <person name="Woyke T."/>
            <person name="Pelin A."/>
            <person name="Henrissat B."/>
            <person name="Reynolds N.K."/>
            <person name="Benny G.L."/>
            <person name="Smith M.E."/>
            <person name="James T.Y."/>
            <person name="Grigoriev I.V."/>
        </authorList>
    </citation>
    <scope>NUCLEOTIDE SEQUENCE [LARGE SCALE GENOMIC DNA]</scope>
</reference>
<feature type="region of interest" description="Disordered" evidence="1">
    <location>
        <begin position="1"/>
        <end position="20"/>
    </location>
</feature>
<gene>
    <name evidence="2" type="ORF">BDK51DRAFT_26168</name>
</gene>
<evidence type="ECO:0000313" key="3">
    <source>
        <dbReference type="Proteomes" id="UP000269721"/>
    </source>
</evidence>
<evidence type="ECO:0000256" key="1">
    <source>
        <dbReference type="SAM" id="MobiDB-lite"/>
    </source>
</evidence>